<name>A0A9P9AX91_9HYPO</name>
<proteinExistence type="predicted"/>
<evidence type="ECO:0000313" key="2">
    <source>
        <dbReference type="EMBL" id="KAH6899973.1"/>
    </source>
</evidence>
<dbReference type="AlphaFoldDB" id="A0A9P9AX91"/>
<comment type="caution">
    <text evidence="2">The sequence shown here is derived from an EMBL/GenBank/DDBJ whole genome shotgun (WGS) entry which is preliminary data.</text>
</comment>
<organism evidence="2 3">
    <name type="scientific">Thelonectria olida</name>
    <dbReference type="NCBI Taxonomy" id="1576542"/>
    <lineage>
        <taxon>Eukaryota</taxon>
        <taxon>Fungi</taxon>
        <taxon>Dikarya</taxon>
        <taxon>Ascomycota</taxon>
        <taxon>Pezizomycotina</taxon>
        <taxon>Sordariomycetes</taxon>
        <taxon>Hypocreomycetidae</taxon>
        <taxon>Hypocreales</taxon>
        <taxon>Nectriaceae</taxon>
        <taxon>Thelonectria</taxon>
    </lineage>
</organism>
<sequence>MVNTPDPLQRRLKGPPCHWRPCAMSPVPWGPPVEHGSTAHGAPPIRRPGPSPSSGPSPIRLHECIEVGLSHEELRMHCVQSGNAVSDLLNEAPSLPCKATTGSLHVTSPAQPSTAARKPRTLPGKMIAIAAFSQPTLTHIQYAECTCVMPLMRASIAPRDQSCLLHLMFPPNGNHLEPGLRPPFPSSSFLHSASHLSLLATVGKVVLAHPHGALSWVFGLSMGEQLGNFVMRSWSGHGSLTRVLFSSFFSPAGLKSPARLRCLLTVPCLPDPFSHLTTNSSSGGGLRAAGQCGFFPSC</sequence>
<keyword evidence="3" id="KW-1185">Reference proteome</keyword>
<feature type="region of interest" description="Disordered" evidence="1">
    <location>
        <begin position="33"/>
        <end position="58"/>
    </location>
</feature>
<reference evidence="2 3" key="1">
    <citation type="journal article" date="2021" name="Nat. Commun.">
        <title>Genetic determinants of endophytism in the Arabidopsis root mycobiome.</title>
        <authorList>
            <person name="Mesny F."/>
            <person name="Miyauchi S."/>
            <person name="Thiergart T."/>
            <person name="Pickel B."/>
            <person name="Atanasova L."/>
            <person name="Karlsson M."/>
            <person name="Huettel B."/>
            <person name="Barry K.W."/>
            <person name="Haridas S."/>
            <person name="Chen C."/>
            <person name="Bauer D."/>
            <person name="Andreopoulos W."/>
            <person name="Pangilinan J."/>
            <person name="LaButti K."/>
            <person name="Riley R."/>
            <person name="Lipzen A."/>
            <person name="Clum A."/>
            <person name="Drula E."/>
            <person name="Henrissat B."/>
            <person name="Kohler A."/>
            <person name="Grigoriev I.V."/>
            <person name="Martin F.M."/>
            <person name="Hacquard S."/>
        </authorList>
    </citation>
    <scope>NUCLEOTIDE SEQUENCE [LARGE SCALE GENOMIC DNA]</scope>
    <source>
        <strain evidence="2 3">MPI-CAGE-CH-0241</strain>
    </source>
</reference>
<accession>A0A9P9AX91</accession>
<protein>
    <submittedName>
        <fullName evidence="2">Uncharacterized protein</fullName>
    </submittedName>
</protein>
<evidence type="ECO:0000256" key="1">
    <source>
        <dbReference type="SAM" id="MobiDB-lite"/>
    </source>
</evidence>
<dbReference type="EMBL" id="JAGPYM010000001">
    <property type="protein sequence ID" value="KAH6899973.1"/>
    <property type="molecule type" value="Genomic_DNA"/>
</dbReference>
<dbReference type="Proteomes" id="UP000777438">
    <property type="component" value="Unassembled WGS sequence"/>
</dbReference>
<feature type="compositionally biased region" description="Pro residues" evidence="1">
    <location>
        <begin position="45"/>
        <end position="55"/>
    </location>
</feature>
<evidence type="ECO:0000313" key="3">
    <source>
        <dbReference type="Proteomes" id="UP000777438"/>
    </source>
</evidence>
<gene>
    <name evidence="2" type="ORF">B0T10DRAFT_570359</name>
</gene>